<dbReference type="SUPFAM" id="SSF53927">
    <property type="entry name" value="Cytidine deaminase-like"/>
    <property type="match status" value="1"/>
</dbReference>
<dbReference type="InterPro" id="IPR016193">
    <property type="entry name" value="Cytidine_deaminase-like"/>
</dbReference>
<evidence type="ECO:0000256" key="7">
    <source>
        <dbReference type="ARBA" id="ARBA00022723"/>
    </source>
</evidence>
<dbReference type="GO" id="GO:0005737">
    <property type="term" value="C:cytoplasm"/>
    <property type="evidence" value="ECO:0007669"/>
    <property type="project" value="TreeGrafter"/>
</dbReference>
<evidence type="ECO:0000313" key="16">
    <source>
        <dbReference type="Proteomes" id="UP000472261"/>
    </source>
</evidence>
<evidence type="ECO:0000313" key="15">
    <source>
        <dbReference type="Ensembl" id="ENSPCLP00000002614.1"/>
    </source>
</evidence>
<protein>
    <recommendedName>
        <fullName evidence="5">tRNA-specific adenosine deaminase 2</fullName>
        <ecNumber evidence="4">3.5.4.33</ecNumber>
    </recommendedName>
    <alternativeName>
        <fullName evidence="11">Deaminase domain-containing protein 1</fullName>
    </alternativeName>
    <alternativeName>
        <fullName evidence="10">tRNA-specific adenosine-34 deaminase subunit ADAT2</fullName>
    </alternativeName>
</protein>
<dbReference type="PROSITE" id="PS00903">
    <property type="entry name" value="CYT_DCMP_DEAMINASES_1"/>
    <property type="match status" value="1"/>
</dbReference>
<keyword evidence="8" id="KW-0378">Hydrolase</keyword>
<dbReference type="GO" id="GO:0008270">
    <property type="term" value="F:zinc ion binding"/>
    <property type="evidence" value="ECO:0007669"/>
    <property type="project" value="InterPro"/>
</dbReference>
<sequence>ARKDLAVPCEKRLASAKKTQQHGRAFYCHRETGPRRSFTSNPPRTHLVIKRSLPDRAPAAQTELRGKKSGSDSRSHNPSSTATPRAGARAGRAALGERRAPTREGRGSPCRHGARSAAPRALTAEEGAEDEAFLLVPLEETPERPEHPARPTRPPLASLRRRKGRWQRPPAEPSAAPPAVPPRAAPRKQRPRCVGPPWRRGRRRGWSAPSSWSARRGAGTAARRGRAVPHPRTNAAPRRVRPQAQEALEAGEVPVGCLLVYDGAAIGKGRNEVNETKNATRHAEMVAIDQVLEWCQQHKKDHEEVFSHSVLYVTVEPCIMCAAALRLMKIPRVVYGCRNERFGGCGSVLSISSDDIADTGEPFECIGGYRAKDAVEMLKAFYRQENPNAPKSKVRKKDNRK</sequence>
<keyword evidence="6" id="KW-0819">tRNA processing</keyword>
<keyword evidence="16" id="KW-1185">Reference proteome</keyword>
<dbReference type="EC" id="3.5.4.33" evidence="4"/>
<comment type="function">
    <text evidence="2">Probably participates in deamination of adenosine-34 to inosine in many tRNAs.</text>
</comment>
<feature type="domain" description="CMP/dCMP-type deaminase" evidence="14">
    <location>
        <begin position="231"/>
        <end position="356"/>
    </location>
</feature>
<reference evidence="15" key="1">
    <citation type="submission" date="2025-08" db="UniProtKB">
        <authorList>
            <consortium name="Ensembl"/>
        </authorList>
    </citation>
    <scope>IDENTIFICATION</scope>
</reference>
<evidence type="ECO:0000256" key="11">
    <source>
        <dbReference type="ARBA" id="ARBA00033441"/>
    </source>
</evidence>
<dbReference type="CDD" id="cd01285">
    <property type="entry name" value="nucleoside_deaminase"/>
    <property type="match status" value="1"/>
</dbReference>
<evidence type="ECO:0000256" key="2">
    <source>
        <dbReference type="ARBA" id="ARBA00002255"/>
    </source>
</evidence>
<dbReference type="PROSITE" id="PS51747">
    <property type="entry name" value="CYT_DCMP_DEAMINASES_2"/>
    <property type="match status" value="1"/>
</dbReference>
<feature type="region of interest" description="Disordered" evidence="13">
    <location>
        <begin position="1"/>
        <end position="240"/>
    </location>
</feature>
<evidence type="ECO:0000256" key="3">
    <source>
        <dbReference type="ARBA" id="ARBA00010669"/>
    </source>
</evidence>
<organism evidence="15 16">
    <name type="scientific">Phasianus colchicus</name>
    <name type="common">Common pheasant</name>
    <dbReference type="NCBI Taxonomy" id="9054"/>
    <lineage>
        <taxon>Eukaryota</taxon>
        <taxon>Metazoa</taxon>
        <taxon>Chordata</taxon>
        <taxon>Craniata</taxon>
        <taxon>Vertebrata</taxon>
        <taxon>Euteleostomi</taxon>
        <taxon>Archelosauria</taxon>
        <taxon>Archosauria</taxon>
        <taxon>Dinosauria</taxon>
        <taxon>Saurischia</taxon>
        <taxon>Theropoda</taxon>
        <taxon>Coelurosauria</taxon>
        <taxon>Aves</taxon>
        <taxon>Neognathae</taxon>
        <taxon>Galloanserae</taxon>
        <taxon>Galliformes</taxon>
        <taxon>Phasianidae</taxon>
        <taxon>Phasianinae</taxon>
        <taxon>Phasianus</taxon>
    </lineage>
</organism>
<feature type="compositionally biased region" description="Basic and acidic residues" evidence="13">
    <location>
        <begin position="95"/>
        <end position="106"/>
    </location>
</feature>
<dbReference type="InterPro" id="IPR002125">
    <property type="entry name" value="CMP_dCMP_dom"/>
</dbReference>
<feature type="compositionally biased region" description="Basic and acidic residues" evidence="13">
    <location>
        <begin position="1"/>
        <end position="13"/>
    </location>
</feature>
<comment type="catalytic activity">
    <reaction evidence="12">
        <text>adenosine(34) in tRNA + H2O + H(+) = inosine(34) in tRNA + NH4(+)</text>
        <dbReference type="Rhea" id="RHEA:43168"/>
        <dbReference type="Rhea" id="RHEA-COMP:10373"/>
        <dbReference type="Rhea" id="RHEA-COMP:10374"/>
        <dbReference type="ChEBI" id="CHEBI:15377"/>
        <dbReference type="ChEBI" id="CHEBI:15378"/>
        <dbReference type="ChEBI" id="CHEBI:28938"/>
        <dbReference type="ChEBI" id="CHEBI:74411"/>
        <dbReference type="ChEBI" id="CHEBI:82852"/>
        <dbReference type="EC" id="3.5.4.33"/>
    </reaction>
</comment>
<dbReference type="GO" id="GO:0002100">
    <property type="term" value="P:tRNA wobble adenosine to inosine editing"/>
    <property type="evidence" value="ECO:0007669"/>
    <property type="project" value="InterPro"/>
</dbReference>
<evidence type="ECO:0000256" key="8">
    <source>
        <dbReference type="ARBA" id="ARBA00022801"/>
    </source>
</evidence>
<feature type="compositionally biased region" description="Pro residues" evidence="13">
    <location>
        <begin position="170"/>
        <end position="184"/>
    </location>
</feature>
<keyword evidence="7" id="KW-0479">Metal-binding</keyword>
<dbReference type="PANTHER" id="PTHR11079:SF149">
    <property type="entry name" value="TRNA-SPECIFIC ADENOSINE DEAMINASE 2"/>
    <property type="match status" value="1"/>
</dbReference>
<dbReference type="AlphaFoldDB" id="A0A669P516"/>
<evidence type="ECO:0000256" key="9">
    <source>
        <dbReference type="ARBA" id="ARBA00022833"/>
    </source>
</evidence>
<accession>A0A669P516</accession>
<evidence type="ECO:0000259" key="14">
    <source>
        <dbReference type="PROSITE" id="PS51747"/>
    </source>
</evidence>
<feature type="compositionally biased region" description="Low complexity" evidence="13">
    <location>
        <begin position="206"/>
        <end position="222"/>
    </location>
</feature>
<dbReference type="InterPro" id="IPR016192">
    <property type="entry name" value="APOBEC/CMP_deaminase_Zn-bd"/>
</dbReference>
<evidence type="ECO:0000256" key="13">
    <source>
        <dbReference type="SAM" id="MobiDB-lite"/>
    </source>
</evidence>
<reference evidence="15" key="2">
    <citation type="submission" date="2025-09" db="UniProtKB">
        <authorList>
            <consortium name="Ensembl"/>
        </authorList>
    </citation>
    <scope>IDENTIFICATION</scope>
</reference>
<comment type="similarity">
    <text evidence="3">Belongs to the cytidine and deoxycytidylate deaminase family. ADAT2 subfamily.</text>
</comment>
<dbReference type="GO" id="GO:0052717">
    <property type="term" value="F:tRNA-specific adenosine-34 deaminase activity"/>
    <property type="evidence" value="ECO:0007669"/>
    <property type="project" value="UniProtKB-EC"/>
</dbReference>
<evidence type="ECO:0000256" key="4">
    <source>
        <dbReference type="ARBA" id="ARBA00012740"/>
    </source>
</evidence>
<comment type="cofactor">
    <cofactor evidence="1">
        <name>Zn(2+)</name>
        <dbReference type="ChEBI" id="CHEBI:29105"/>
    </cofactor>
</comment>
<proteinExistence type="inferred from homology"/>
<evidence type="ECO:0000256" key="6">
    <source>
        <dbReference type="ARBA" id="ARBA00022694"/>
    </source>
</evidence>
<evidence type="ECO:0000256" key="5">
    <source>
        <dbReference type="ARBA" id="ARBA00019216"/>
    </source>
</evidence>
<dbReference type="Proteomes" id="UP000472261">
    <property type="component" value="Unplaced"/>
</dbReference>
<evidence type="ECO:0000256" key="10">
    <source>
        <dbReference type="ARBA" id="ARBA00031817"/>
    </source>
</evidence>
<evidence type="ECO:0000256" key="1">
    <source>
        <dbReference type="ARBA" id="ARBA00001947"/>
    </source>
</evidence>
<keyword evidence="9" id="KW-0862">Zinc</keyword>
<evidence type="ECO:0000256" key="12">
    <source>
        <dbReference type="ARBA" id="ARBA00048045"/>
    </source>
</evidence>
<dbReference type="Gene3D" id="3.40.140.10">
    <property type="entry name" value="Cytidine Deaminase, domain 2"/>
    <property type="match status" value="1"/>
</dbReference>
<dbReference type="PANTHER" id="PTHR11079">
    <property type="entry name" value="CYTOSINE DEAMINASE FAMILY MEMBER"/>
    <property type="match status" value="1"/>
</dbReference>
<dbReference type="Ensembl" id="ENSPCLT00000003606.1">
    <property type="protein sequence ID" value="ENSPCLP00000002614.1"/>
    <property type="gene ID" value="ENSPCLG00000002236.1"/>
</dbReference>
<dbReference type="Pfam" id="PF00383">
    <property type="entry name" value="dCMP_cyt_deam_1"/>
    <property type="match status" value="1"/>
</dbReference>
<dbReference type="GO" id="GO:0005634">
    <property type="term" value="C:nucleus"/>
    <property type="evidence" value="ECO:0007669"/>
    <property type="project" value="TreeGrafter"/>
</dbReference>
<feature type="compositionally biased region" description="Low complexity" evidence="13">
    <location>
        <begin position="85"/>
        <end position="94"/>
    </location>
</feature>
<name>A0A669P516_PHACC</name>
<dbReference type="FunFam" id="3.40.140.10:FF:000036">
    <property type="entry name" value="tRNA-specific adenosine deaminase 2"/>
    <property type="match status" value="1"/>
</dbReference>
<gene>
    <name evidence="15" type="primary">ADAT2</name>
</gene>
<feature type="compositionally biased region" description="Basic and acidic residues" evidence="13">
    <location>
        <begin position="64"/>
        <end position="75"/>
    </location>
</feature>